<organism evidence="2 3">
    <name type="scientific">Filobacillus milosensis</name>
    <dbReference type="NCBI Taxonomy" id="94137"/>
    <lineage>
        <taxon>Bacteria</taxon>
        <taxon>Bacillati</taxon>
        <taxon>Bacillota</taxon>
        <taxon>Bacilli</taxon>
        <taxon>Bacillales</taxon>
        <taxon>Bacillaceae</taxon>
        <taxon>Filobacillus</taxon>
    </lineage>
</organism>
<dbReference type="AlphaFoldDB" id="A0A4Y8IFE8"/>
<dbReference type="Gene3D" id="1.10.10.2520">
    <property type="entry name" value="Cell wall hydrolase SleB, domain 1"/>
    <property type="match status" value="1"/>
</dbReference>
<keyword evidence="3" id="KW-1185">Reference proteome</keyword>
<dbReference type="Proteomes" id="UP000297975">
    <property type="component" value="Unassembled WGS sequence"/>
</dbReference>
<dbReference type="RefSeq" id="WP_134340449.1">
    <property type="nucleotide sequence ID" value="NZ_SOPW01000011.1"/>
</dbReference>
<dbReference type="EMBL" id="SOPW01000011">
    <property type="protein sequence ID" value="TFB19207.1"/>
    <property type="molecule type" value="Genomic_DNA"/>
</dbReference>
<sequence length="140" mass="16009">MAVIAYNEAQLRELARLMRAEAEGDGKLGMMLVGNVGVNRVLVECLDFSGIDTLSDMIYQSPGGFEATTQSYFYQRARPKDIRLARRAVNGQRWEPATNSLWFYRPEAECRPQWFGQWNVGRFKSHCFYAPTPSECPEAF</sequence>
<reference evidence="2 3" key="1">
    <citation type="submission" date="2019-03" db="EMBL/GenBank/DDBJ databases">
        <authorList>
            <person name="He R.-H."/>
        </authorList>
    </citation>
    <scope>NUCLEOTIDE SEQUENCE [LARGE SCALE GENOMIC DNA]</scope>
    <source>
        <strain evidence="3">SH 714</strain>
    </source>
</reference>
<dbReference type="Pfam" id="PF07486">
    <property type="entry name" value="Hydrolase_2"/>
    <property type="match status" value="1"/>
</dbReference>
<dbReference type="InterPro" id="IPR042047">
    <property type="entry name" value="SleB_dom1"/>
</dbReference>
<gene>
    <name evidence="2" type="ORF">E3U55_10835</name>
</gene>
<name>A0A4Y8IFE8_9BACI</name>
<proteinExistence type="predicted"/>
<dbReference type="InterPro" id="IPR011105">
    <property type="entry name" value="Cell_wall_hydrolase_SleB"/>
</dbReference>
<evidence type="ECO:0000313" key="3">
    <source>
        <dbReference type="Proteomes" id="UP000297975"/>
    </source>
</evidence>
<accession>A0A4Y8IFE8</accession>
<dbReference type="GO" id="GO:0016787">
    <property type="term" value="F:hydrolase activity"/>
    <property type="evidence" value="ECO:0007669"/>
    <property type="project" value="UniProtKB-KW"/>
</dbReference>
<feature type="domain" description="Cell wall hydrolase SleB" evidence="1">
    <location>
        <begin position="24"/>
        <end position="129"/>
    </location>
</feature>
<keyword evidence="2" id="KW-0378">Hydrolase</keyword>
<protein>
    <submittedName>
        <fullName evidence="2">Cell wall hydrolase</fullName>
    </submittedName>
</protein>
<dbReference type="OrthoDB" id="1642705at2"/>
<evidence type="ECO:0000313" key="2">
    <source>
        <dbReference type="EMBL" id="TFB19207.1"/>
    </source>
</evidence>
<comment type="caution">
    <text evidence="2">The sequence shown here is derived from an EMBL/GenBank/DDBJ whole genome shotgun (WGS) entry which is preliminary data.</text>
</comment>
<evidence type="ECO:0000259" key="1">
    <source>
        <dbReference type="Pfam" id="PF07486"/>
    </source>
</evidence>